<dbReference type="PANTHER" id="PTHR22897">
    <property type="entry name" value="QUIESCIN Q6-RELATED SULFHYDRYL OXIDASE"/>
    <property type="match status" value="1"/>
</dbReference>
<dbReference type="FunFam" id="1.20.120.1960:FF:000001">
    <property type="entry name" value="Sulfhydryl oxidase"/>
    <property type="match status" value="1"/>
</dbReference>
<evidence type="ECO:0000256" key="2">
    <source>
        <dbReference type="ARBA" id="ARBA00006041"/>
    </source>
</evidence>
<evidence type="ECO:0000256" key="5">
    <source>
        <dbReference type="ARBA" id="ARBA00022827"/>
    </source>
</evidence>
<evidence type="ECO:0000256" key="12">
    <source>
        <dbReference type="SAM" id="SignalP"/>
    </source>
</evidence>
<dbReference type="GO" id="GO:0016971">
    <property type="term" value="F:flavin-dependent sulfhydryl oxidase activity"/>
    <property type="evidence" value="ECO:0007669"/>
    <property type="project" value="InterPro"/>
</dbReference>
<dbReference type="Gene3D" id="1.20.120.1960">
    <property type="entry name" value="QSOX sulfhydryl oxidase domain"/>
    <property type="match status" value="1"/>
</dbReference>
<name>A0A913Z3R0_PATMI</name>
<evidence type="ECO:0000256" key="4">
    <source>
        <dbReference type="ARBA" id="ARBA00022729"/>
    </source>
</evidence>
<dbReference type="InterPro" id="IPR013766">
    <property type="entry name" value="Thioredoxin_domain"/>
</dbReference>
<comment type="similarity">
    <text evidence="2 10">Belongs to the quiescin-sulfhydryl oxidase (QSOX) family.</text>
</comment>
<keyword evidence="10" id="KW-0812">Transmembrane</keyword>
<dbReference type="InterPro" id="IPR041269">
    <property type="entry name" value="QSOX_Trx1"/>
</dbReference>
<dbReference type="Pfam" id="PF04777">
    <property type="entry name" value="Evr1_Alr"/>
    <property type="match status" value="1"/>
</dbReference>
<dbReference type="GO" id="GO:0006457">
    <property type="term" value="P:protein folding"/>
    <property type="evidence" value="ECO:0007669"/>
    <property type="project" value="TreeGrafter"/>
</dbReference>
<dbReference type="PANTHER" id="PTHR22897:SF8">
    <property type="entry name" value="SULFHYDRYL OXIDASE"/>
    <property type="match status" value="1"/>
</dbReference>
<organism evidence="15 16">
    <name type="scientific">Patiria miniata</name>
    <name type="common">Bat star</name>
    <name type="synonym">Asterina miniata</name>
    <dbReference type="NCBI Taxonomy" id="46514"/>
    <lineage>
        <taxon>Eukaryota</taxon>
        <taxon>Metazoa</taxon>
        <taxon>Echinodermata</taxon>
        <taxon>Eleutherozoa</taxon>
        <taxon>Asterozoa</taxon>
        <taxon>Asteroidea</taxon>
        <taxon>Valvatacea</taxon>
        <taxon>Valvatida</taxon>
        <taxon>Asterinidae</taxon>
        <taxon>Patiria</taxon>
    </lineage>
</organism>
<dbReference type="InterPro" id="IPR017905">
    <property type="entry name" value="ERV/ALR_sulphydryl_oxidase"/>
</dbReference>
<comment type="catalytic activity">
    <reaction evidence="9 10">
        <text>2 R'C(R)SH + O2 = R'C(R)S-S(R)CR' + H2O2</text>
        <dbReference type="Rhea" id="RHEA:17357"/>
        <dbReference type="ChEBI" id="CHEBI:15379"/>
        <dbReference type="ChEBI" id="CHEBI:16240"/>
        <dbReference type="ChEBI" id="CHEBI:16520"/>
        <dbReference type="ChEBI" id="CHEBI:17412"/>
        <dbReference type="EC" id="1.8.3.2"/>
    </reaction>
</comment>
<dbReference type="InterPro" id="IPR040986">
    <property type="entry name" value="QSOX_FAD-bd_dom"/>
</dbReference>
<evidence type="ECO:0000313" key="15">
    <source>
        <dbReference type="EnsemblMetazoa" id="XP_038045345.1"/>
    </source>
</evidence>
<dbReference type="AlphaFoldDB" id="A0A913Z3R0"/>
<dbReference type="Pfam" id="PF18371">
    <property type="entry name" value="FAD_SOX"/>
    <property type="match status" value="1"/>
</dbReference>
<dbReference type="RefSeq" id="XP_038045345.1">
    <property type="nucleotide sequence ID" value="XM_038189417.1"/>
</dbReference>
<keyword evidence="3 10" id="KW-0285">Flavoprotein</keyword>
<feature type="domain" description="ERV/ALR sulfhydryl oxidase" evidence="13">
    <location>
        <begin position="439"/>
        <end position="548"/>
    </location>
</feature>
<dbReference type="FunFam" id="3.40.30.10:FF:000073">
    <property type="entry name" value="Sulfhydryl oxidase"/>
    <property type="match status" value="1"/>
</dbReference>
<keyword evidence="6 10" id="KW-0560">Oxidoreductase</keyword>
<dbReference type="GO" id="GO:0005615">
    <property type="term" value="C:extracellular space"/>
    <property type="evidence" value="ECO:0007669"/>
    <property type="project" value="TreeGrafter"/>
</dbReference>
<dbReference type="InterPro" id="IPR036249">
    <property type="entry name" value="Thioredoxin-like_sf"/>
</dbReference>
<feature type="domain" description="Thioredoxin" evidence="14">
    <location>
        <begin position="31"/>
        <end position="152"/>
    </location>
</feature>
<dbReference type="PROSITE" id="PS00194">
    <property type="entry name" value="THIOREDOXIN_1"/>
    <property type="match status" value="1"/>
</dbReference>
<evidence type="ECO:0000256" key="9">
    <source>
        <dbReference type="ARBA" id="ARBA00048864"/>
    </source>
</evidence>
<keyword evidence="16" id="KW-1185">Reference proteome</keyword>
<evidence type="ECO:0000259" key="14">
    <source>
        <dbReference type="PROSITE" id="PS51352"/>
    </source>
</evidence>
<feature type="chain" id="PRO_5036941780" description="Sulfhydryl oxidase" evidence="12">
    <location>
        <begin position="26"/>
        <end position="660"/>
    </location>
</feature>
<evidence type="ECO:0000259" key="13">
    <source>
        <dbReference type="PROSITE" id="PS51324"/>
    </source>
</evidence>
<dbReference type="Pfam" id="PF00085">
    <property type="entry name" value="Thioredoxin"/>
    <property type="match status" value="1"/>
</dbReference>
<comment type="function">
    <text evidence="10">Catalyzes the oxidation of sulfhydryl groups in peptide and protein thiols to disulfides with the reduction of oxygen to hydrogen peroxide.</text>
</comment>
<reference evidence="15" key="1">
    <citation type="submission" date="2022-11" db="UniProtKB">
        <authorList>
            <consortium name="EnsemblMetazoa"/>
        </authorList>
    </citation>
    <scope>IDENTIFICATION</scope>
</reference>
<keyword evidence="8" id="KW-0325">Glycoprotein</keyword>
<dbReference type="FunFam" id="1.20.120.310:FF:000001">
    <property type="entry name" value="Sulfhydryl oxidase"/>
    <property type="match status" value="1"/>
</dbReference>
<dbReference type="Gene3D" id="3.40.30.10">
    <property type="entry name" value="Glutaredoxin"/>
    <property type="match status" value="2"/>
</dbReference>
<dbReference type="SUPFAM" id="SSF69000">
    <property type="entry name" value="FAD-dependent thiol oxidase"/>
    <property type="match status" value="1"/>
</dbReference>
<keyword evidence="4 12" id="KW-0732">Signal</keyword>
<dbReference type="SUPFAM" id="SSF52833">
    <property type="entry name" value="Thioredoxin-like"/>
    <property type="match status" value="1"/>
</dbReference>
<evidence type="ECO:0000256" key="1">
    <source>
        <dbReference type="ARBA" id="ARBA00001974"/>
    </source>
</evidence>
<dbReference type="EnsemblMetazoa" id="XM_038189417.1">
    <property type="protein sequence ID" value="XP_038045345.1"/>
    <property type="gene ID" value="LOC119719935"/>
</dbReference>
<dbReference type="Pfam" id="PF18108">
    <property type="entry name" value="QSOX_Trx1"/>
    <property type="match status" value="1"/>
</dbReference>
<dbReference type="OrthoDB" id="59470at2759"/>
<proteinExistence type="inferred from homology"/>
<evidence type="ECO:0000256" key="7">
    <source>
        <dbReference type="ARBA" id="ARBA00023157"/>
    </source>
</evidence>
<dbReference type="PROSITE" id="PS51324">
    <property type="entry name" value="ERV_ALR"/>
    <property type="match status" value="1"/>
</dbReference>
<evidence type="ECO:0000256" key="11">
    <source>
        <dbReference type="SAM" id="MobiDB-lite"/>
    </source>
</evidence>
<evidence type="ECO:0000256" key="6">
    <source>
        <dbReference type="ARBA" id="ARBA00023002"/>
    </source>
</evidence>
<dbReference type="GO" id="GO:0000139">
    <property type="term" value="C:Golgi membrane"/>
    <property type="evidence" value="ECO:0007669"/>
    <property type="project" value="TreeGrafter"/>
</dbReference>
<evidence type="ECO:0000256" key="3">
    <source>
        <dbReference type="ARBA" id="ARBA00022630"/>
    </source>
</evidence>
<dbReference type="InterPro" id="IPR039798">
    <property type="entry name" value="Sulfhydryl_oxidase"/>
</dbReference>
<keyword evidence="7" id="KW-1015">Disulfide bond</keyword>
<keyword evidence="10" id="KW-1133">Transmembrane helix</keyword>
<comment type="cofactor">
    <cofactor evidence="1 10">
        <name>FAD</name>
        <dbReference type="ChEBI" id="CHEBI:57692"/>
    </cofactor>
</comment>
<dbReference type="GeneID" id="119719935"/>
<dbReference type="Gene3D" id="1.20.120.310">
    <property type="entry name" value="ERV/ALR sulfhydryl oxidase domain"/>
    <property type="match status" value="1"/>
</dbReference>
<evidence type="ECO:0000256" key="10">
    <source>
        <dbReference type="RuleBase" id="RU371123"/>
    </source>
</evidence>
<feature type="region of interest" description="Disordered" evidence="11">
    <location>
        <begin position="306"/>
        <end position="330"/>
    </location>
</feature>
<feature type="transmembrane region" description="Helical" evidence="10">
    <location>
        <begin position="628"/>
        <end position="645"/>
    </location>
</feature>
<evidence type="ECO:0000313" key="16">
    <source>
        <dbReference type="Proteomes" id="UP000887568"/>
    </source>
</evidence>
<accession>A0A913Z3R0</accession>
<sequence length="660" mass="74630">MKMEAQHCIWIVFYLLAIENWPCNSVNMGSTSLYDPSDDVSVLNNSTLKGAIFGSKQAWFVQFYSSWCGHCVHFAPTWKEFAGDIKGWQSIAKVAALNCADQNNNKICSQYIDTGFPTLRLFNALQKNGTGDVYKGSRDVTSLRHALIEHISKQISSQNAPPHWPMLSPVSVQWLLTFYSRNVKPKMKIVAIVFEDADSYTGRELILDMSNTKEVLVVRVLQEELLRNPLPPEWNVGELPSLLILKRNGHPSVLWRSGNRESFFKALQEYIQKTLPASDITGGSLSKTGQRPETLKVQKETSYITNGSHIDGTKAGQHQGKTQAKPIANDTSGKTAARSVVYMEDLESTLIYSLKYEVGLQKEIGADAMGALQAYIAVLNKYFPGRPDVMNTLKQLQRLLQPYTQLTSDDWSNVMNRLQTSQDPGYFLQNEVTWVGCQGSTQVYRGYPCGLWVLFHTLTVSHARLDSHYRKSDSKEVLHAMKGYIHYFFGCRACSENFAKESVHLESSVSTLDDSVLWLWQVHNSVNKRLAGDLSEDPQHPKIAFPSYSDCPTCHNVNSPRRWKNTRILQFLKELYGVNNIDFAVSGVRSKAHELITAETLKRLNVGATVSYGYARLGIDTRDVSMCVLLYALCSVLLVVIFIYVKRRRRRKLFQNKYGV</sequence>
<dbReference type="InterPro" id="IPR036774">
    <property type="entry name" value="ERV/ALR_sulphydryl_oxid_sf"/>
</dbReference>
<keyword evidence="5 10" id="KW-0274">FAD</keyword>
<evidence type="ECO:0000256" key="8">
    <source>
        <dbReference type="ARBA" id="ARBA00023180"/>
    </source>
</evidence>
<dbReference type="EC" id="1.8.3.2" evidence="10"/>
<dbReference type="PROSITE" id="PS51352">
    <property type="entry name" value="THIOREDOXIN_2"/>
    <property type="match status" value="1"/>
</dbReference>
<dbReference type="InterPro" id="IPR017937">
    <property type="entry name" value="Thioredoxin_CS"/>
</dbReference>
<feature type="signal peptide" evidence="12">
    <location>
        <begin position="1"/>
        <end position="25"/>
    </location>
</feature>
<keyword evidence="10" id="KW-0472">Membrane</keyword>
<dbReference type="OMA" id="YGELWNE"/>
<dbReference type="InterPro" id="IPR042568">
    <property type="entry name" value="QSOX_FAD-bd_sf"/>
</dbReference>
<protein>
    <recommendedName>
        <fullName evidence="10">Sulfhydryl oxidase</fullName>
        <ecNumber evidence="10">1.8.3.2</ecNumber>
    </recommendedName>
</protein>
<dbReference type="GO" id="GO:0003756">
    <property type="term" value="F:protein disulfide isomerase activity"/>
    <property type="evidence" value="ECO:0007669"/>
    <property type="project" value="TreeGrafter"/>
</dbReference>
<dbReference type="Proteomes" id="UP000887568">
    <property type="component" value="Unplaced"/>
</dbReference>